<dbReference type="PROSITE" id="PS51257">
    <property type="entry name" value="PROKAR_LIPOPROTEIN"/>
    <property type="match status" value="1"/>
</dbReference>
<gene>
    <name evidence="4" type="ORF">SAMN04488505_101595</name>
</gene>
<feature type="domain" description="PDZ" evidence="3">
    <location>
        <begin position="102"/>
        <end position="170"/>
    </location>
</feature>
<feature type="chain" id="PRO_5011714596" evidence="2">
    <location>
        <begin position="27"/>
        <end position="344"/>
    </location>
</feature>
<dbReference type="GO" id="GO:0006508">
    <property type="term" value="P:proteolysis"/>
    <property type="evidence" value="ECO:0007669"/>
    <property type="project" value="UniProtKB-KW"/>
</dbReference>
<evidence type="ECO:0000313" key="5">
    <source>
        <dbReference type="Proteomes" id="UP000198984"/>
    </source>
</evidence>
<dbReference type="PANTHER" id="PTHR22939:SF129">
    <property type="entry name" value="SERINE PROTEASE HTRA2, MITOCHONDRIAL"/>
    <property type="match status" value="1"/>
</dbReference>
<dbReference type="InterPro" id="IPR036034">
    <property type="entry name" value="PDZ_sf"/>
</dbReference>
<dbReference type="SMART" id="SM00228">
    <property type="entry name" value="PDZ"/>
    <property type="match status" value="2"/>
</dbReference>
<accession>A0A1H7IM73</accession>
<dbReference type="RefSeq" id="WP_089906649.1">
    <property type="nucleotide sequence ID" value="NZ_FOBB01000001.1"/>
</dbReference>
<reference evidence="4 5" key="1">
    <citation type="submission" date="2016-10" db="EMBL/GenBank/DDBJ databases">
        <authorList>
            <person name="de Groot N.N."/>
        </authorList>
    </citation>
    <scope>NUCLEOTIDE SEQUENCE [LARGE SCALE GENOMIC DNA]</scope>
    <source>
        <strain evidence="4 5">DSM 21039</strain>
    </source>
</reference>
<keyword evidence="4" id="KW-0378">Hydrolase</keyword>
<organism evidence="4 5">
    <name type="scientific">Chitinophaga rupis</name>
    <dbReference type="NCBI Taxonomy" id="573321"/>
    <lineage>
        <taxon>Bacteria</taxon>
        <taxon>Pseudomonadati</taxon>
        <taxon>Bacteroidota</taxon>
        <taxon>Chitinophagia</taxon>
        <taxon>Chitinophagales</taxon>
        <taxon>Chitinophagaceae</taxon>
        <taxon>Chitinophaga</taxon>
    </lineage>
</organism>
<dbReference type="GO" id="GO:0008233">
    <property type="term" value="F:peptidase activity"/>
    <property type="evidence" value="ECO:0007669"/>
    <property type="project" value="UniProtKB-KW"/>
</dbReference>
<protein>
    <submittedName>
        <fullName evidence="4">Serine protease Do</fullName>
    </submittedName>
</protein>
<dbReference type="STRING" id="573321.SAMN04488505_101595"/>
<name>A0A1H7IM73_9BACT</name>
<sequence>MGKLLQTLTLAGFACYTLTTALTVQAQDTTPGKKNDKLGEYDEIIIKRKNNQDGKVTVEIKDGEVWVDGKKLEDYDGDISVYKRKITPVDGNAFPFGNQHRGLQFFNNDEDNDNDNGMEIRGGKALLGVITEKKEAAGVTVREVSKGSPAAKAGIQQGDVITAVDADKIREPQDLFEKIGAHDPGDKVTVTYLRNKKENKVSVTLDERKGANIFNFAPPNSGGGNDNYFRFRPRGRQPFGNDFSWFNDDNSNSTRLGLSVQDTENGDGARVLNVSEGSAADKAGFKQDDIITEIAGEAITSAKDVVNTYQENKEKGTITAKVKRNNKTETLSISIPKKLNKADL</sequence>
<dbReference type="AlphaFoldDB" id="A0A1H7IM73"/>
<dbReference type="SUPFAM" id="SSF50156">
    <property type="entry name" value="PDZ domain-like"/>
    <property type="match status" value="2"/>
</dbReference>
<dbReference type="PROSITE" id="PS50106">
    <property type="entry name" value="PDZ"/>
    <property type="match status" value="1"/>
</dbReference>
<dbReference type="EMBL" id="FOBB01000001">
    <property type="protein sequence ID" value="SEK63589.1"/>
    <property type="molecule type" value="Genomic_DNA"/>
</dbReference>
<keyword evidence="2" id="KW-0732">Signal</keyword>
<evidence type="ECO:0000256" key="1">
    <source>
        <dbReference type="ARBA" id="ARBA00010541"/>
    </source>
</evidence>
<evidence type="ECO:0000313" key="4">
    <source>
        <dbReference type="EMBL" id="SEK63589.1"/>
    </source>
</evidence>
<evidence type="ECO:0000259" key="3">
    <source>
        <dbReference type="PROSITE" id="PS50106"/>
    </source>
</evidence>
<dbReference type="Gene3D" id="2.30.42.10">
    <property type="match status" value="2"/>
</dbReference>
<dbReference type="Pfam" id="PF13180">
    <property type="entry name" value="PDZ_2"/>
    <property type="match status" value="2"/>
</dbReference>
<keyword evidence="4" id="KW-0645">Protease</keyword>
<evidence type="ECO:0000256" key="2">
    <source>
        <dbReference type="SAM" id="SignalP"/>
    </source>
</evidence>
<keyword evidence="5" id="KW-1185">Reference proteome</keyword>
<feature type="signal peptide" evidence="2">
    <location>
        <begin position="1"/>
        <end position="26"/>
    </location>
</feature>
<dbReference type="OrthoDB" id="9781273at2"/>
<proteinExistence type="inferred from homology"/>
<dbReference type="PANTHER" id="PTHR22939">
    <property type="entry name" value="SERINE PROTEASE FAMILY S1C HTRA-RELATED"/>
    <property type="match status" value="1"/>
</dbReference>
<dbReference type="InterPro" id="IPR001478">
    <property type="entry name" value="PDZ"/>
</dbReference>
<comment type="similarity">
    <text evidence="1">Belongs to the peptidase S1C family.</text>
</comment>
<dbReference type="CDD" id="cd06779">
    <property type="entry name" value="cpPDZ_Deg_HtrA-like"/>
    <property type="match status" value="1"/>
</dbReference>
<dbReference type="Proteomes" id="UP000198984">
    <property type="component" value="Unassembled WGS sequence"/>
</dbReference>